<evidence type="ECO:0000256" key="1">
    <source>
        <dbReference type="SAM" id="SignalP"/>
    </source>
</evidence>
<evidence type="ECO:0000313" key="3">
    <source>
        <dbReference type="Proteomes" id="UP000499080"/>
    </source>
</evidence>
<dbReference type="AlphaFoldDB" id="A0A4Y2KEC0"/>
<reference evidence="2 3" key="1">
    <citation type="journal article" date="2019" name="Sci. Rep.">
        <title>Orb-weaving spider Araneus ventricosus genome elucidates the spidroin gene catalogue.</title>
        <authorList>
            <person name="Kono N."/>
            <person name="Nakamura H."/>
            <person name="Ohtoshi R."/>
            <person name="Moran D.A.P."/>
            <person name="Shinohara A."/>
            <person name="Yoshida Y."/>
            <person name="Fujiwara M."/>
            <person name="Mori M."/>
            <person name="Tomita M."/>
            <person name="Arakawa K."/>
        </authorList>
    </citation>
    <scope>NUCLEOTIDE SEQUENCE [LARGE SCALE GENOMIC DNA]</scope>
</reference>
<keyword evidence="1" id="KW-0732">Signal</keyword>
<feature type="chain" id="PRO_5021473365" evidence="1">
    <location>
        <begin position="19"/>
        <end position="77"/>
    </location>
</feature>
<dbReference type="EMBL" id="BGPR01004533">
    <property type="protein sequence ID" value="GBN00625.1"/>
    <property type="molecule type" value="Genomic_DNA"/>
</dbReference>
<protein>
    <submittedName>
        <fullName evidence="2">Uncharacterized protein</fullName>
    </submittedName>
</protein>
<dbReference type="Proteomes" id="UP000499080">
    <property type="component" value="Unassembled WGS sequence"/>
</dbReference>
<name>A0A4Y2KEC0_ARAVE</name>
<proteinExistence type="predicted"/>
<gene>
    <name evidence="2" type="ORF">AVEN_199875_1</name>
</gene>
<keyword evidence="3" id="KW-1185">Reference proteome</keyword>
<evidence type="ECO:0000313" key="2">
    <source>
        <dbReference type="EMBL" id="GBN00625.1"/>
    </source>
</evidence>
<comment type="caution">
    <text evidence="2">The sequence shown here is derived from an EMBL/GenBank/DDBJ whole genome shotgun (WGS) entry which is preliminary data.</text>
</comment>
<feature type="signal peptide" evidence="1">
    <location>
        <begin position="1"/>
        <end position="18"/>
    </location>
</feature>
<feature type="non-terminal residue" evidence="2">
    <location>
        <position position="1"/>
    </location>
</feature>
<accession>A0A4Y2KEC0</accession>
<sequence length="77" mass="8469">FASHILPQPSLQLLLVLGGPLHGVLDLLQAALDDEVAGRGALLHQPDELEGKEDLCEDTKQLNTEQIFWERKVASVK</sequence>
<organism evidence="2 3">
    <name type="scientific">Araneus ventricosus</name>
    <name type="common">Orbweaver spider</name>
    <name type="synonym">Epeira ventricosa</name>
    <dbReference type="NCBI Taxonomy" id="182803"/>
    <lineage>
        <taxon>Eukaryota</taxon>
        <taxon>Metazoa</taxon>
        <taxon>Ecdysozoa</taxon>
        <taxon>Arthropoda</taxon>
        <taxon>Chelicerata</taxon>
        <taxon>Arachnida</taxon>
        <taxon>Araneae</taxon>
        <taxon>Araneomorphae</taxon>
        <taxon>Entelegynae</taxon>
        <taxon>Araneoidea</taxon>
        <taxon>Araneidae</taxon>
        <taxon>Araneus</taxon>
    </lineage>
</organism>